<comment type="caution">
    <text evidence="3">The sequence shown here is derived from an EMBL/GenBank/DDBJ whole genome shotgun (WGS) entry which is preliminary data.</text>
</comment>
<dbReference type="PANTHER" id="PTHR11260">
    <property type="entry name" value="GLUTATHIONE S-TRANSFERASE, GST, SUPERFAMILY, GST DOMAIN CONTAINING"/>
    <property type="match status" value="1"/>
</dbReference>
<dbReference type="InterPro" id="IPR045074">
    <property type="entry name" value="GST_C_Tau"/>
</dbReference>
<accession>A0A835KEY4</accession>
<comment type="similarity">
    <text evidence="1">Belongs to the GST superfamily.</text>
</comment>
<evidence type="ECO:0000259" key="2">
    <source>
        <dbReference type="PROSITE" id="PS50404"/>
    </source>
</evidence>
<dbReference type="CDD" id="cd03185">
    <property type="entry name" value="GST_C_Tau"/>
    <property type="match status" value="1"/>
</dbReference>
<dbReference type="Proteomes" id="UP000657918">
    <property type="component" value="Chromosome 4"/>
</dbReference>
<evidence type="ECO:0000313" key="3">
    <source>
        <dbReference type="EMBL" id="KAF9683834.1"/>
    </source>
</evidence>
<sequence>MHGKTPVHTDGDNKLNLFAHVRLLKGLHLLYKKATSSLSSYTHQTEIEKGCRRETGKKISNEDLLLLDFLVSPFCMRVKIALAEKGLRYESKEEDLFGGKSGLVLKSNPIYQKVPVLLHNACTVCKSTGEAVEVAKKDFIEVLKVLEEALGENNFGGETFGFVDIVAIPMACWFYASEKFGNFTVEDKVPNYQLGLRGACRGKECG</sequence>
<gene>
    <name evidence="3" type="ORF">SADUNF_Sadunf04G0055300</name>
</gene>
<keyword evidence="4" id="KW-1185">Reference proteome</keyword>
<dbReference type="Pfam" id="PF13417">
    <property type="entry name" value="GST_N_3"/>
    <property type="match status" value="1"/>
</dbReference>
<dbReference type="PROSITE" id="PS50404">
    <property type="entry name" value="GST_NTER"/>
    <property type="match status" value="1"/>
</dbReference>
<dbReference type="InterPro" id="IPR045073">
    <property type="entry name" value="Omega/Tau-like"/>
</dbReference>
<comment type="function">
    <text evidence="1">Is involved in the conjugation of reduced glutathione to a wide number of exogenous and endogenous hydrophobic electrophiles.</text>
</comment>
<evidence type="ECO:0000256" key="1">
    <source>
        <dbReference type="RuleBase" id="RU369102"/>
    </source>
</evidence>
<feature type="domain" description="GST N-terminal" evidence="2">
    <location>
        <begin position="62"/>
        <end position="142"/>
    </location>
</feature>
<dbReference type="GO" id="GO:0006749">
    <property type="term" value="P:glutathione metabolic process"/>
    <property type="evidence" value="ECO:0007669"/>
    <property type="project" value="InterPro"/>
</dbReference>
<dbReference type="SUPFAM" id="SSF47616">
    <property type="entry name" value="GST C-terminal domain-like"/>
    <property type="match status" value="1"/>
</dbReference>
<dbReference type="EC" id="2.5.1.18" evidence="1"/>
<protein>
    <recommendedName>
        <fullName evidence="1">Glutathione S-transferase</fullName>
        <ecNumber evidence="1">2.5.1.18</ecNumber>
    </recommendedName>
</protein>
<evidence type="ECO:0000313" key="4">
    <source>
        <dbReference type="Proteomes" id="UP000657918"/>
    </source>
</evidence>
<proteinExistence type="inferred from homology"/>
<keyword evidence="1" id="KW-0963">Cytoplasm</keyword>
<dbReference type="GO" id="GO:0005829">
    <property type="term" value="C:cytosol"/>
    <property type="evidence" value="ECO:0007669"/>
    <property type="project" value="UniProtKB-SubCell"/>
</dbReference>
<dbReference type="OrthoDB" id="202840at2759"/>
<dbReference type="InterPro" id="IPR036282">
    <property type="entry name" value="Glutathione-S-Trfase_C_sf"/>
</dbReference>
<dbReference type="GO" id="GO:0004364">
    <property type="term" value="F:glutathione transferase activity"/>
    <property type="evidence" value="ECO:0007669"/>
    <property type="project" value="UniProtKB-UniRule"/>
</dbReference>
<comment type="subcellular location">
    <subcellularLocation>
        <location evidence="1">Cytoplasm</location>
        <location evidence="1">Cytosol</location>
    </subcellularLocation>
</comment>
<dbReference type="EMBL" id="JADGMS010000004">
    <property type="protein sequence ID" value="KAF9683834.1"/>
    <property type="molecule type" value="Genomic_DNA"/>
</dbReference>
<dbReference type="AlphaFoldDB" id="A0A835KEY4"/>
<reference evidence="3 4" key="1">
    <citation type="submission" date="2020-10" db="EMBL/GenBank/DDBJ databases">
        <title>Plant Genome Project.</title>
        <authorList>
            <person name="Zhang R.-G."/>
        </authorList>
    </citation>
    <scope>NUCLEOTIDE SEQUENCE [LARGE SCALE GENOMIC DNA]</scope>
    <source>
        <strain evidence="3">FAFU-HL-1</strain>
        <tissue evidence="3">Leaf</tissue>
    </source>
</reference>
<dbReference type="Gene3D" id="3.40.30.10">
    <property type="entry name" value="Glutaredoxin"/>
    <property type="match status" value="1"/>
</dbReference>
<dbReference type="SUPFAM" id="SSF52833">
    <property type="entry name" value="Thioredoxin-like"/>
    <property type="match status" value="1"/>
</dbReference>
<dbReference type="InterPro" id="IPR004045">
    <property type="entry name" value="Glutathione_S-Trfase_N"/>
</dbReference>
<name>A0A835KEY4_9ROSI</name>
<keyword evidence="1" id="KW-0808">Transferase</keyword>
<dbReference type="PANTHER" id="PTHR11260:SF547">
    <property type="entry name" value="GLUTATHIONE S-TRANSFERASE"/>
    <property type="match status" value="1"/>
</dbReference>
<organism evidence="3 4">
    <name type="scientific">Salix dunnii</name>
    <dbReference type="NCBI Taxonomy" id="1413687"/>
    <lineage>
        <taxon>Eukaryota</taxon>
        <taxon>Viridiplantae</taxon>
        <taxon>Streptophyta</taxon>
        <taxon>Embryophyta</taxon>
        <taxon>Tracheophyta</taxon>
        <taxon>Spermatophyta</taxon>
        <taxon>Magnoliopsida</taxon>
        <taxon>eudicotyledons</taxon>
        <taxon>Gunneridae</taxon>
        <taxon>Pentapetalae</taxon>
        <taxon>rosids</taxon>
        <taxon>fabids</taxon>
        <taxon>Malpighiales</taxon>
        <taxon>Salicaceae</taxon>
        <taxon>Saliceae</taxon>
        <taxon>Salix</taxon>
    </lineage>
</organism>
<dbReference type="InterPro" id="IPR036249">
    <property type="entry name" value="Thioredoxin-like_sf"/>
</dbReference>
<comment type="catalytic activity">
    <reaction evidence="1">
        <text>RX + glutathione = an S-substituted glutathione + a halide anion + H(+)</text>
        <dbReference type="Rhea" id="RHEA:16437"/>
        <dbReference type="ChEBI" id="CHEBI:15378"/>
        <dbReference type="ChEBI" id="CHEBI:16042"/>
        <dbReference type="ChEBI" id="CHEBI:17792"/>
        <dbReference type="ChEBI" id="CHEBI:57925"/>
        <dbReference type="ChEBI" id="CHEBI:90779"/>
        <dbReference type="EC" id="2.5.1.18"/>
    </reaction>
</comment>